<comment type="similarity">
    <text evidence="3">Belongs to the HAD-like hydrolase superfamily. CbbY/CbbZ/Gph/YieH family.</text>
</comment>
<dbReference type="PANTHER" id="PTHR43434:SF1">
    <property type="entry name" value="PHOSPHOGLYCOLATE PHOSPHATASE"/>
    <property type="match status" value="1"/>
</dbReference>
<evidence type="ECO:0000313" key="6">
    <source>
        <dbReference type="Proteomes" id="UP000514509"/>
    </source>
</evidence>
<dbReference type="GO" id="GO:0008967">
    <property type="term" value="F:phosphoglycolate phosphatase activity"/>
    <property type="evidence" value="ECO:0007669"/>
    <property type="project" value="UniProtKB-EC"/>
</dbReference>
<dbReference type="InterPro" id="IPR041492">
    <property type="entry name" value="HAD_2"/>
</dbReference>
<reference evidence="5 6" key="1">
    <citation type="submission" date="2020-08" db="EMBL/GenBank/DDBJ databases">
        <title>Adhaeribacter dokdonensis sp. nov., isolated from the rhizosphere of Elymus tsukushiensis, a plant native to the Dokdo Islands, Republic of Korea.</title>
        <authorList>
            <person name="Ghim S.Y."/>
        </authorList>
    </citation>
    <scope>NUCLEOTIDE SEQUENCE [LARGE SCALE GENOMIC DNA]</scope>
    <source>
        <strain evidence="5 6">KUDC8001</strain>
    </source>
</reference>
<dbReference type="KEGG" id="add:HUW48_13340"/>
<keyword evidence="5" id="KW-0378">Hydrolase</keyword>
<dbReference type="InterPro" id="IPR050155">
    <property type="entry name" value="HAD-like_hydrolase_sf"/>
</dbReference>
<dbReference type="Gene3D" id="3.40.50.1000">
    <property type="entry name" value="HAD superfamily/HAD-like"/>
    <property type="match status" value="1"/>
</dbReference>
<dbReference type="GO" id="GO:0006281">
    <property type="term" value="P:DNA repair"/>
    <property type="evidence" value="ECO:0007669"/>
    <property type="project" value="TreeGrafter"/>
</dbReference>
<dbReference type="PANTHER" id="PTHR43434">
    <property type="entry name" value="PHOSPHOGLYCOLATE PHOSPHATASE"/>
    <property type="match status" value="1"/>
</dbReference>
<proteinExistence type="inferred from homology"/>
<dbReference type="EC" id="3.1.3.18" evidence="4"/>
<organism evidence="5 6">
    <name type="scientific">Adhaeribacter radiodurans</name>
    <dbReference type="NCBI Taxonomy" id="2745197"/>
    <lineage>
        <taxon>Bacteria</taxon>
        <taxon>Pseudomonadati</taxon>
        <taxon>Bacteroidota</taxon>
        <taxon>Cytophagia</taxon>
        <taxon>Cytophagales</taxon>
        <taxon>Hymenobacteraceae</taxon>
        <taxon>Adhaeribacter</taxon>
    </lineage>
</organism>
<dbReference type="InterPro" id="IPR023198">
    <property type="entry name" value="PGP-like_dom2"/>
</dbReference>
<accession>A0A7L7L7Z2</accession>
<evidence type="ECO:0000256" key="1">
    <source>
        <dbReference type="ARBA" id="ARBA00000830"/>
    </source>
</evidence>
<dbReference type="Proteomes" id="UP000514509">
    <property type="component" value="Chromosome"/>
</dbReference>
<dbReference type="InterPro" id="IPR023214">
    <property type="entry name" value="HAD_sf"/>
</dbReference>
<dbReference type="EMBL" id="CP055153">
    <property type="protein sequence ID" value="QMU28961.1"/>
    <property type="molecule type" value="Genomic_DNA"/>
</dbReference>
<dbReference type="GO" id="GO:0005829">
    <property type="term" value="C:cytosol"/>
    <property type="evidence" value="ECO:0007669"/>
    <property type="project" value="TreeGrafter"/>
</dbReference>
<dbReference type="RefSeq" id="WP_182416141.1">
    <property type="nucleotide sequence ID" value="NZ_CP055153.1"/>
</dbReference>
<gene>
    <name evidence="5" type="ORF">HUW48_13340</name>
</gene>
<dbReference type="Pfam" id="PF13419">
    <property type="entry name" value="HAD_2"/>
    <property type="match status" value="1"/>
</dbReference>
<dbReference type="InterPro" id="IPR036412">
    <property type="entry name" value="HAD-like_sf"/>
</dbReference>
<keyword evidence="6" id="KW-1185">Reference proteome</keyword>
<evidence type="ECO:0000256" key="3">
    <source>
        <dbReference type="ARBA" id="ARBA00006171"/>
    </source>
</evidence>
<dbReference type="Gene3D" id="1.10.150.240">
    <property type="entry name" value="Putative phosphatase, domain 2"/>
    <property type="match status" value="1"/>
</dbReference>
<protein>
    <recommendedName>
        <fullName evidence="4">phosphoglycolate phosphatase</fullName>
        <ecNumber evidence="4">3.1.3.18</ecNumber>
    </recommendedName>
</protein>
<comment type="catalytic activity">
    <reaction evidence="1">
        <text>2-phosphoglycolate + H2O = glycolate + phosphate</text>
        <dbReference type="Rhea" id="RHEA:14369"/>
        <dbReference type="ChEBI" id="CHEBI:15377"/>
        <dbReference type="ChEBI" id="CHEBI:29805"/>
        <dbReference type="ChEBI" id="CHEBI:43474"/>
        <dbReference type="ChEBI" id="CHEBI:58033"/>
        <dbReference type="EC" id="3.1.3.18"/>
    </reaction>
</comment>
<name>A0A7L7L7Z2_9BACT</name>
<comment type="pathway">
    <text evidence="2">Organic acid metabolism; glycolate biosynthesis; glycolate from 2-phosphoglycolate: step 1/1.</text>
</comment>
<dbReference type="AlphaFoldDB" id="A0A7L7L7Z2"/>
<evidence type="ECO:0000313" key="5">
    <source>
        <dbReference type="EMBL" id="QMU28961.1"/>
    </source>
</evidence>
<dbReference type="SFLD" id="SFLDG01129">
    <property type="entry name" value="C1.5:_HAD__Beta-PGM__Phosphata"/>
    <property type="match status" value="1"/>
</dbReference>
<dbReference type="SFLD" id="SFLDS00003">
    <property type="entry name" value="Haloacid_Dehalogenase"/>
    <property type="match status" value="1"/>
</dbReference>
<dbReference type="SUPFAM" id="SSF56784">
    <property type="entry name" value="HAD-like"/>
    <property type="match status" value="1"/>
</dbReference>
<evidence type="ECO:0000256" key="4">
    <source>
        <dbReference type="ARBA" id="ARBA00013078"/>
    </source>
</evidence>
<evidence type="ECO:0000256" key="2">
    <source>
        <dbReference type="ARBA" id="ARBA00004818"/>
    </source>
</evidence>
<sequence length="213" mass="24323">MQFQNIIFDLDGTLIDSFPGIEQAYQVALHQVLPERTVPDIKNLIGPPIDKIFALSLQLDNEVILAGLVREFKMAYDTICWKNTVVYDGVRVVLEQLKNKQYNLFIVTNKRQAPSLKILNHFDLADYFTEIISPDSYQSNFTVKKETLSFLMHKYQMPAKKTIFVGDSEDDREAAASNNIDFVAAVYGYGKANTNQVYSIKNPEQLLTLIFKN</sequence>